<dbReference type="AlphaFoldDB" id="A0A8J7PD77"/>
<accession>A0A8J7PD77</accession>
<reference evidence="2" key="1">
    <citation type="submission" date="2021-02" db="EMBL/GenBank/DDBJ databases">
        <title>Genome-Resolved Metagenomics of a Microbial Community Performing Photosynthetic Biological Nutrient Removal.</title>
        <authorList>
            <person name="Mcdaniel E.A."/>
        </authorList>
    </citation>
    <scope>NUCLEOTIDE SEQUENCE</scope>
    <source>
        <strain evidence="2">UWPOB_OBS1</strain>
    </source>
</reference>
<keyword evidence="1" id="KW-0472">Membrane</keyword>
<protein>
    <submittedName>
        <fullName evidence="2">Uncharacterized protein</fullName>
    </submittedName>
</protein>
<evidence type="ECO:0000313" key="2">
    <source>
        <dbReference type="EMBL" id="MBN8660986.1"/>
    </source>
</evidence>
<feature type="transmembrane region" description="Helical" evidence="1">
    <location>
        <begin position="82"/>
        <end position="102"/>
    </location>
</feature>
<proteinExistence type="predicted"/>
<evidence type="ECO:0000313" key="3">
    <source>
        <dbReference type="Proteomes" id="UP000664277"/>
    </source>
</evidence>
<evidence type="ECO:0000256" key="1">
    <source>
        <dbReference type="SAM" id="Phobius"/>
    </source>
</evidence>
<feature type="transmembrane region" description="Helical" evidence="1">
    <location>
        <begin position="7"/>
        <end position="27"/>
    </location>
</feature>
<sequence length="117" mass="12724">MGKGINSILAIVGGVLCVLITLAMPWAELGMDASFQNWPEWLKWLSINLNVPLPDYAHMSNYATEWTAHLKKAGAESRYGDYAYALLMGLAMIASAIGIAAVGREEGEEKTVLPVKK</sequence>
<keyword evidence="1" id="KW-1133">Transmembrane helix</keyword>
<dbReference type="Proteomes" id="UP000664277">
    <property type="component" value="Unassembled WGS sequence"/>
</dbReference>
<name>A0A8J7PD77_9BACT</name>
<organism evidence="2 3">
    <name type="scientific">Candidatus Obscuribacter phosphatis</name>
    <dbReference type="NCBI Taxonomy" id="1906157"/>
    <lineage>
        <taxon>Bacteria</taxon>
        <taxon>Bacillati</taxon>
        <taxon>Candidatus Melainabacteria</taxon>
        <taxon>Candidatus Obscuribacterales</taxon>
        <taxon>Candidatus Obscuribacteraceae</taxon>
        <taxon>Candidatus Obscuribacter</taxon>
    </lineage>
</organism>
<gene>
    <name evidence="2" type="ORF">J0M35_11510</name>
</gene>
<comment type="caution">
    <text evidence="2">The sequence shown here is derived from an EMBL/GenBank/DDBJ whole genome shotgun (WGS) entry which is preliminary data.</text>
</comment>
<keyword evidence="1" id="KW-0812">Transmembrane</keyword>
<dbReference type="EMBL" id="JAFLCK010000015">
    <property type="protein sequence ID" value="MBN8660986.1"/>
    <property type="molecule type" value="Genomic_DNA"/>
</dbReference>